<dbReference type="RefSeq" id="WP_069176824.1">
    <property type="nucleotide sequence ID" value="NZ_CP017037.1"/>
</dbReference>
<dbReference type="STRING" id="39950.BCB69_01625"/>
<dbReference type="NCBIfam" id="TIGR00281">
    <property type="entry name" value="SMC-Scp complex subunit ScpB"/>
    <property type="match status" value="1"/>
</dbReference>
<dbReference type="InterPro" id="IPR005234">
    <property type="entry name" value="ScpB_csome_segregation"/>
</dbReference>
<keyword evidence="2" id="KW-0132">Cell division</keyword>
<evidence type="ECO:0000256" key="2">
    <source>
        <dbReference type="ARBA" id="ARBA00022618"/>
    </source>
</evidence>
<dbReference type="Proteomes" id="UP000094757">
    <property type="component" value="Chromosome"/>
</dbReference>
<dbReference type="PANTHER" id="PTHR34298">
    <property type="entry name" value="SEGREGATION AND CONDENSATION PROTEIN B"/>
    <property type="match status" value="1"/>
</dbReference>
<gene>
    <name evidence="5" type="ORF">BCB69_01625</name>
</gene>
<dbReference type="PIRSF" id="PIRSF019345">
    <property type="entry name" value="ScpB"/>
    <property type="match status" value="1"/>
</dbReference>
<dbReference type="Gene3D" id="1.10.10.10">
    <property type="entry name" value="Winged helix-like DNA-binding domain superfamily/Winged helix DNA-binding domain"/>
    <property type="match status" value="2"/>
</dbReference>
<sequence length="177" mass="19822">MKNINRMAAALEAFLFIKGHPVLLKEMIETFKEKESDIRKALEVLQSKYNNTVSGITLHETGAGWAIVTKKEYDAWLTEMVGETDKISSAALETLAVVASKEPVTRSEIERIRGVSVGRVLSVLLHKGLVEERGRMNIPGRPILYGTTQLFLKCTGLSDVHELREKWNSLPKEGLLF</sequence>
<dbReference type="Pfam" id="PF04079">
    <property type="entry name" value="SMC_ScpB"/>
    <property type="match status" value="1"/>
</dbReference>
<evidence type="ECO:0000313" key="5">
    <source>
        <dbReference type="EMBL" id="AOH38793.1"/>
    </source>
</evidence>
<dbReference type="GO" id="GO:0051301">
    <property type="term" value="P:cell division"/>
    <property type="evidence" value="ECO:0007669"/>
    <property type="project" value="UniProtKB-KW"/>
</dbReference>
<keyword evidence="3" id="KW-0159">Chromosome partition</keyword>
<dbReference type="AlphaFoldDB" id="A0A1B3WCU3"/>
<evidence type="ECO:0000256" key="4">
    <source>
        <dbReference type="ARBA" id="ARBA00023306"/>
    </source>
</evidence>
<dbReference type="InterPro" id="IPR036388">
    <property type="entry name" value="WH-like_DNA-bd_sf"/>
</dbReference>
<dbReference type="SUPFAM" id="SSF46785">
    <property type="entry name" value="Winged helix' DNA-binding domain"/>
    <property type="match status" value="2"/>
</dbReference>
<evidence type="ECO:0000313" key="6">
    <source>
        <dbReference type="Proteomes" id="UP000094757"/>
    </source>
</evidence>
<dbReference type="GO" id="GO:0051304">
    <property type="term" value="P:chromosome separation"/>
    <property type="evidence" value="ECO:0007669"/>
    <property type="project" value="InterPro"/>
</dbReference>
<protein>
    <submittedName>
        <fullName evidence="5">SMC-Scp complex subunit ScpB</fullName>
    </submittedName>
</protein>
<dbReference type="PANTHER" id="PTHR34298:SF2">
    <property type="entry name" value="SEGREGATION AND CONDENSATION PROTEIN B"/>
    <property type="match status" value="1"/>
</dbReference>
<name>A0A1B3WCU3_9FIRM</name>
<keyword evidence="1" id="KW-0963">Cytoplasm</keyword>
<proteinExistence type="predicted"/>
<dbReference type="EMBL" id="CP017037">
    <property type="protein sequence ID" value="AOH38793.1"/>
    <property type="molecule type" value="Genomic_DNA"/>
</dbReference>
<keyword evidence="4" id="KW-0131">Cell cycle</keyword>
<accession>A0A1B3WCU3</accession>
<dbReference type="InterPro" id="IPR036390">
    <property type="entry name" value="WH_DNA-bd_sf"/>
</dbReference>
<evidence type="ECO:0000256" key="1">
    <source>
        <dbReference type="ARBA" id="ARBA00022490"/>
    </source>
</evidence>
<organism evidence="5 6">
    <name type="scientific">Dialister pneumosintes</name>
    <dbReference type="NCBI Taxonomy" id="39950"/>
    <lineage>
        <taxon>Bacteria</taxon>
        <taxon>Bacillati</taxon>
        <taxon>Bacillota</taxon>
        <taxon>Negativicutes</taxon>
        <taxon>Veillonellales</taxon>
        <taxon>Veillonellaceae</taxon>
        <taxon>Dialister</taxon>
    </lineage>
</organism>
<dbReference type="KEGG" id="dpn:BCB69_01625"/>
<evidence type="ECO:0000256" key="3">
    <source>
        <dbReference type="ARBA" id="ARBA00022829"/>
    </source>
</evidence>
<reference evidence="6" key="1">
    <citation type="submission" date="2016-08" db="EMBL/GenBank/DDBJ databases">
        <authorList>
            <person name="Holder M.E."/>
            <person name="Ajami N.J."/>
            <person name="Petrosino J.F."/>
        </authorList>
    </citation>
    <scope>NUCLEOTIDE SEQUENCE [LARGE SCALE GENOMIC DNA]</scope>
    <source>
        <strain evidence="6">F0677</strain>
    </source>
</reference>